<feature type="region of interest" description="Disordered" evidence="2">
    <location>
        <begin position="524"/>
        <end position="1013"/>
    </location>
</feature>
<dbReference type="GO" id="GO:0003723">
    <property type="term" value="F:RNA binding"/>
    <property type="evidence" value="ECO:0007669"/>
    <property type="project" value="UniProtKB-UniRule"/>
</dbReference>
<keyword evidence="1" id="KW-0694">RNA-binding</keyword>
<feature type="compositionally biased region" description="Low complexity" evidence="2">
    <location>
        <begin position="833"/>
        <end position="846"/>
    </location>
</feature>
<feature type="compositionally biased region" description="Acidic residues" evidence="2">
    <location>
        <begin position="670"/>
        <end position="701"/>
    </location>
</feature>
<dbReference type="InterPro" id="IPR000504">
    <property type="entry name" value="RRM_dom"/>
</dbReference>
<gene>
    <name evidence="4" type="primary">matr3l1.1</name>
</gene>
<dbReference type="GeneID" id="107380950"/>
<evidence type="ECO:0000259" key="3">
    <source>
        <dbReference type="PROSITE" id="PS50102"/>
    </source>
</evidence>
<feature type="region of interest" description="Disordered" evidence="2">
    <location>
        <begin position="1"/>
        <end position="59"/>
    </location>
</feature>
<feature type="region of interest" description="Disordered" evidence="2">
    <location>
        <begin position="198"/>
        <end position="231"/>
    </location>
</feature>
<feature type="compositionally biased region" description="Basic and acidic residues" evidence="2">
    <location>
        <begin position="925"/>
        <end position="952"/>
    </location>
</feature>
<evidence type="ECO:0000256" key="2">
    <source>
        <dbReference type="SAM" id="MobiDB-lite"/>
    </source>
</evidence>
<feature type="compositionally biased region" description="Basic and acidic residues" evidence="2">
    <location>
        <begin position="219"/>
        <end position="231"/>
    </location>
</feature>
<dbReference type="Ensembl" id="ENSNFUT00015003381.1">
    <property type="protein sequence ID" value="ENSNFUP00015003182.1"/>
    <property type="gene ID" value="ENSNFUG00015001638.1"/>
</dbReference>
<reference evidence="4" key="1">
    <citation type="submission" date="2014-08" db="EMBL/GenBank/DDBJ databases">
        <authorList>
            <person name="Senf B."/>
            <person name="Petzold A."/>
            <person name="Downie B.R."/>
            <person name="Koch P."/>
            <person name="Platzer M."/>
        </authorList>
    </citation>
    <scope>NUCLEOTIDE SEQUENCE [LARGE SCALE GENOMIC DNA]</scope>
    <source>
        <strain evidence="4">GRZ</strain>
    </source>
</reference>
<feature type="compositionally biased region" description="Basic residues" evidence="2">
    <location>
        <begin position="594"/>
        <end position="603"/>
    </location>
</feature>
<dbReference type="CTD" id="556124"/>
<feature type="compositionally biased region" description="Low complexity" evidence="2">
    <location>
        <begin position="621"/>
        <end position="635"/>
    </location>
</feature>
<reference evidence="4" key="2">
    <citation type="submission" date="2025-08" db="UniProtKB">
        <authorList>
            <consortium name="Ensembl"/>
        </authorList>
    </citation>
    <scope>IDENTIFICATION</scope>
</reference>
<dbReference type="RefSeq" id="XP_015807863.3">
    <property type="nucleotide sequence ID" value="XM_015952377.3"/>
</dbReference>
<dbReference type="Gene3D" id="3.30.70.330">
    <property type="match status" value="2"/>
</dbReference>
<dbReference type="InterPro" id="IPR035979">
    <property type="entry name" value="RBD_domain_sf"/>
</dbReference>
<feature type="compositionally biased region" description="Basic and acidic residues" evidence="2">
    <location>
        <begin position="604"/>
        <end position="619"/>
    </location>
</feature>
<feature type="compositionally biased region" description="Polar residues" evidence="2">
    <location>
        <begin position="982"/>
        <end position="992"/>
    </location>
</feature>
<evidence type="ECO:0000313" key="4">
    <source>
        <dbReference type="Ensembl" id="ENSNFUP00015003182.1"/>
    </source>
</evidence>
<feature type="compositionally biased region" description="Low complexity" evidence="2">
    <location>
        <begin position="110"/>
        <end position="133"/>
    </location>
</feature>
<feature type="compositionally biased region" description="Polar residues" evidence="2">
    <location>
        <begin position="915"/>
        <end position="924"/>
    </location>
</feature>
<dbReference type="AlphaFoldDB" id="A0A8C6KJ25"/>
<dbReference type="KEGG" id="nfu:107380950"/>
<dbReference type="GeneTree" id="ENSGT00940000169511"/>
<sequence length="1065" mass="118229">MYPNRGPPSDSDHRPNPRPYSAAADSNFYRWSQQGSLSSASSSSRSSAALPPRPSAQDTVQSLLTSCGLEPKDLAVLAKLPEDVLTVESLPNIIQQIKSKKGTVRPFIPTAASAPSSSSSSSNFSFSQRPTSSFTSADRDQLRSQPVQYPFQQIPYTAPASEPLLDFQGSRMTARSVIPPSSSSRAALDYDHRPHTSKYGKVVSSCSPAGPQKGPRPSRFSDAERTDHRTVAPADEFRRCSGSSSVPRPMASVPSKKQAEDFHGVSPQVFPYSCSLCFITVLSVKVWTEHVNSSVHANGQLRLLQQFPDWDCRVSSDNGQSERRKKASKDESRPAPSAQRAGQNQAASQTSKQQKPSDRGRVVCVKFPAQAVDEEYLRELVEPFGKMGKILLFPSVAFVELGSADQAKDLVKFYNNSDLAVTKKQIEFSISSTFTFLQSSQVVTFTPAPRGKDGLSDLISIIKRFGEPLYTLFLPSKASVEMKFSADAQKLVNYYTSNTLRINNDLISVSFSSEYKSLMRVSMAQKYEEEPTKTTTRSSESSRDRRTRSRSRDRSRRDDESKTRSQDEINRDERTRCRSTDKRSRSRDKISRDKRTRSRSRDKHFKDEKTRKVSGDKSIQETTSSCKEESSSISKQNQSKENSERPDAGIKSEPEGVPVTEEQMCVDDGLSADDSDIEGMEVIAEDGEDVNDEDVEIEEEEKTNSSKERENSLEQDEEGVKGMKTQDGEEAVVVKEEEAEHTEPGQEKCGEEGKTSEVKEEEKEEEEASDLQKDEDEGFHVDLENCITLDQVDWDDEGGAAGSDGSKVLVEMSTPAESQRADRVLQSKPVLISNSRTSSGSTSGSEPPHHHLHSFPSSASLICHLTEDTAHSENRGLKKSDASDPDRTCSREGEGSLRKTLEEKTDETSEMETAENISKINSKSKTTEDQELKTTSEKELDKKTTDKRESTSRRGARTGHAIDSQEAEQSEEPSSDTKMKTETSQPEPQQNADMDRQSAPANSPAEPKKPATPVGAEFVRPVVGYFCNLCQLIFSDEDEAKLLHCSTPEHYRKYQEKTGKNPWMN</sequence>
<feature type="domain" description="RRM" evidence="3">
    <location>
        <begin position="360"/>
        <end position="433"/>
    </location>
</feature>
<feature type="compositionally biased region" description="Polar residues" evidence="2">
    <location>
        <begin position="340"/>
        <end position="354"/>
    </location>
</feature>
<keyword evidence="5" id="KW-1185">Reference proteome</keyword>
<dbReference type="OrthoDB" id="10072641at2759"/>
<dbReference type="Proteomes" id="UP000694548">
    <property type="component" value="Chromosome sgr01"/>
</dbReference>
<evidence type="ECO:0000313" key="5">
    <source>
        <dbReference type="Proteomes" id="UP000694548"/>
    </source>
</evidence>
<feature type="compositionally biased region" description="Acidic residues" evidence="2">
    <location>
        <begin position="965"/>
        <end position="974"/>
    </location>
</feature>
<dbReference type="SUPFAM" id="SSF54928">
    <property type="entry name" value="RNA-binding domain, RBD"/>
    <property type="match status" value="1"/>
</dbReference>
<feature type="compositionally biased region" description="Low complexity" evidence="2">
    <location>
        <begin position="36"/>
        <end position="50"/>
    </location>
</feature>
<accession>A0A8C6KJ25</accession>
<name>A0A8C6KJ25_NOTFU</name>
<feature type="region of interest" description="Disordered" evidence="2">
    <location>
        <begin position="314"/>
        <end position="359"/>
    </location>
</feature>
<reference evidence="4" key="3">
    <citation type="submission" date="2025-09" db="UniProtKB">
        <authorList>
            <consortium name="Ensembl"/>
        </authorList>
    </citation>
    <scope>IDENTIFICATION</scope>
</reference>
<organism evidence="4 5">
    <name type="scientific">Nothobranchius furzeri</name>
    <name type="common">Turquoise killifish</name>
    <dbReference type="NCBI Taxonomy" id="105023"/>
    <lineage>
        <taxon>Eukaryota</taxon>
        <taxon>Metazoa</taxon>
        <taxon>Chordata</taxon>
        <taxon>Craniata</taxon>
        <taxon>Vertebrata</taxon>
        <taxon>Euteleostomi</taxon>
        <taxon>Actinopterygii</taxon>
        <taxon>Neopterygii</taxon>
        <taxon>Teleostei</taxon>
        <taxon>Neoteleostei</taxon>
        <taxon>Acanthomorphata</taxon>
        <taxon>Ovalentaria</taxon>
        <taxon>Atherinomorphae</taxon>
        <taxon>Cyprinodontiformes</taxon>
        <taxon>Nothobranchiidae</taxon>
        <taxon>Nothobranchius</taxon>
    </lineage>
</organism>
<feature type="compositionally biased region" description="Acidic residues" evidence="2">
    <location>
        <begin position="762"/>
        <end position="777"/>
    </location>
</feature>
<feature type="compositionally biased region" description="Basic and acidic residues" evidence="2">
    <location>
        <begin position="702"/>
        <end position="761"/>
    </location>
</feature>
<protein>
    <recommendedName>
        <fullName evidence="3">RRM domain-containing protein</fullName>
    </recommendedName>
</protein>
<proteinExistence type="predicted"/>
<dbReference type="InterPro" id="IPR012677">
    <property type="entry name" value="Nucleotide-bd_a/b_plait_sf"/>
</dbReference>
<dbReference type="PROSITE" id="PS50102">
    <property type="entry name" value="RRM"/>
    <property type="match status" value="1"/>
</dbReference>
<feature type="compositionally biased region" description="Basic and acidic residues" evidence="2">
    <location>
        <begin position="641"/>
        <end position="654"/>
    </location>
</feature>
<feature type="compositionally biased region" description="Basic and acidic residues" evidence="2">
    <location>
        <begin position="540"/>
        <end position="593"/>
    </location>
</feature>
<feature type="compositionally biased region" description="Basic and acidic residues" evidence="2">
    <location>
        <begin position="865"/>
        <end position="907"/>
    </location>
</feature>
<feature type="region of interest" description="Disordered" evidence="2">
    <location>
        <begin position="110"/>
        <end position="142"/>
    </location>
</feature>
<evidence type="ECO:0000256" key="1">
    <source>
        <dbReference type="PROSITE-ProRule" id="PRU00176"/>
    </source>
</evidence>